<accession>A0ACB7S1U6</accession>
<evidence type="ECO:0000313" key="1">
    <source>
        <dbReference type="EMBL" id="KAH6928703.1"/>
    </source>
</evidence>
<sequence length="188" mass="21431">MLTFIEGSHSTLACNARRDYRPRRQRRGGSHCSYTVRRGTQHREPQLCKNRKQRTSRLDRHRHTTRFNSSFRTLLRVSLPKLQEPVFSGILAAFSGIETFTYLRPYLTGSAKRAIEGVRLEQANYAAAVKLLQERFGRHTALVGDHVDCLLAIAPVGRCSQLSQLRELYEEVRFRTGCLDSLGVPASE</sequence>
<reference evidence="1" key="1">
    <citation type="submission" date="2020-05" db="EMBL/GenBank/DDBJ databases">
        <title>Large-scale comparative analyses of tick genomes elucidate their genetic diversity and vector capacities.</title>
        <authorList>
            <person name="Jia N."/>
            <person name="Wang J."/>
            <person name="Shi W."/>
            <person name="Du L."/>
            <person name="Sun Y."/>
            <person name="Zhan W."/>
            <person name="Jiang J."/>
            <person name="Wang Q."/>
            <person name="Zhang B."/>
            <person name="Ji P."/>
            <person name="Sakyi L.B."/>
            <person name="Cui X."/>
            <person name="Yuan T."/>
            <person name="Jiang B."/>
            <person name="Yang W."/>
            <person name="Lam T.T.-Y."/>
            <person name="Chang Q."/>
            <person name="Ding S."/>
            <person name="Wang X."/>
            <person name="Zhu J."/>
            <person name="Ruan X."/>
            <person name="Zhao L."/>
            <person name="Wei J."/>
            <person name="Que T."/>
            <person name="Du C."/>
            <person name="Cheng J."/>
            <person name="Dai P."/>
            <person name="Han X."/>
            <person name="Huang E."/>
            <person name="Gao Y."/>
            <person name="Liu J."/>
            <person name="Shao H."/>
            <person name="Ye R."/>
            <person name="Li L."/>
            <person name="Wei W."/>
            <person name="Wang X."/>
            <person name="Wang C."/>
            <person name="Yang T."/>
            <person name="Huo Q."/>
            <person name="Li W."/>
            <person name="Guo W."/>
            <person name="Chen H."/>
            <person name="Zhou L."/>
            <person name="Ni X."/>
            <person name="Tian J."/>
            <person name="Zhou Y."/>
            <person name="Sheng Y."/>
            <person name="Liu T."/>
            <person name="Pan Y."/>
            <person name="Xia L."/>
            <person name="Li J."/>
            <person name="Zhao F."/>
            <person name="Cao W."/>
        </authorList>
    </citation>
    <scope>NUCLEOTIDE SEQUENCE</scope>
    <source>
        <strain evidence="1">Hyas-2018</strain>
    </source>
</reference>
<dbReference type="Proteomes" id="UP000821845">
    <property type="component" value="Chromosome 6"/>
</dbReference>
<evidence type="ECO:0000313" key="2">
    <source>
        <dbReference type="Proteomes" id="UP000821845"/>
    </source>
</evidence>
<protein>
    <submittedName>
        <fullName evidence="1">Uncharacterized protein</fullName>
    </submittedName>
</protein>
<proteinExistence type="predicted"/>
<gene>
    <name evidence="1" type="ORF">HPB50_018754</name>
</gene>
<keyword evidence="2" id="KW-1185">Reference proteome</keyword>
<comment type="caution">
    <text evidence="1">The sequence shown here is derived from an EMBL/GenBank/DDBJ whole genome shotgun (WGS) entry which is preliminary data.</text>
</comment>
<name>A0ACB7S1U6_HYAAI</name>
<dbReference type="EMBL" id="CM023486">
    <property type="protein sequence ID" value="KAH6928703.1"/>
    <property type="molecule type" value="Genomic_DNA"/>
</dbReference>
<organism evidence="1 2">
    <name type="scientific">Hyalomma asiaticum</name>
    <name type="common">Tick</name>
    <dbReference type="NCBI Taxonomy" id="266040"/>
    <lineage>
        <taxon>Eukaryota</taxon>
        <taxon>Metazoa</taxon>
        <taxon>Ecdysozoa</taxon>
        <taxon>Arthropoda</taxon>
        <taxon>Chelicerata</taxon>
        <taxon>Arachnida</taxon>
        <taxon>Acari</taxon>
        <taxon>Parasitiformes</taxon>
        <taxon>Ixodida</taxon>
        <taxon>Ixodoidea</taxon>
        <taxon>Ixodidae</taxon>
        <taxon>Hyalomminae</taxon>
        <taxon>Hyalomma</taxon>
    </lineage>
</organism>